<protein>
    <recommendedName>
        <fullName evidence="2">peptidylprolyl isomerase</fullName>
        <ecNumber evidence="2">5.2.1.8</ecNumber>
    </recommendedName>
</protein>
<dbReference type="InterPro" id="IPR027304">
    <property type="entry name" value="Trigger_fact/SurA_dom_sf"/>
</dbReference>
<evidence type="ECO:0000259" key="6">
    <source>
        <dbReference type="Pfam" id="PF13145"/>
    </source>
</evidence>
<keyword evidence="5" id="KW-0413">Isomerase</keyword>
<evidence type="ECO:0000256" key="3">
    <source>
        <dbReference type="ARBA" id="ARBA00022729"/>
    </source>
</evidence>
<dbReference type="InterPro" id="IPR050245">
    <property type="entry name" value="PrsA_foldase"/>
</dbReference>
<dbReference type="AlphaFoldDB" id="A0A7G1G6M5"/>
<dbReference type="EMBL" id="AP018712">
    <property type="protein sequence ID" value="BBE31006.1"/>
    <property type="molecule type" value="Genomic_DNA"/>
</dbReference>
<accession>A0A7G1G6M5</accession>
<keyword evidence="8" id="KW-1185">Reference proteome</keyword>
<dbReference type="PANTHER" id="PTHR47245:SF1">
    <property type="entry name" value="FOLDASE PROTEIN PRSA"/>
    <property type="match status" value="1"/>
</dbReference>
<evidence type="ECO:0000313" key="7">
    <source>
        <dbReference type="EMBL" id="BBE31006.1"/>
    </source>
</evidence>
<dbReference type="GO" id="GO:0003755">
    <property type="term" value="F:peptidyl-prolyl cis-trans isomerase activity"/>
    <property type="evidence" value="ECO:0007669"/>
    <property type="project" value="UniProtKB-KW"/>
</dbReference>
<dbReference type="KEGG" id="ocy:OSSY52_11470"/>
<evidence type="ECO:0000256" key="4">
    <source>
        <dbReference type="ARBA" id="ARBA00023110"/>
    </source>
</evidence>
<organism evidence="7 8">
    <name type="scientific">Tepiditoga spiralis</name>
    <dbReference type="NCBI Taxonomy" id="2108365"/>
    <lineage>
        <taxon>Bacteria</taxon>
        <taxon>Thermotogati</taxon>
        <taxon>Thermotogota</taxon>
        <taxon>Thermotogae</taxon>
        <taxon>Petrotogales</taxon>
        <taxon>Petrotogaceae</taxon>
        <taxon>Tepiditoga</taxon>
    </lineage>
</organism>
<keyword evidence="4" id="KW-0697">Rotamase</keyword>
<dbReference type="InterPro" id="IPR000297">
    <property type="entry name" value="PPIase_PpiC"/>
</dbReference>
<dbReference type="EC" id="5.2.1.8" evidence="2"/>
<dbReference type="InParanoid" id="A0A7G1G6M5"/>
<comment type="catalytic activity">
    <reaction evidence="1">
        <text>[protein]-peptidylproline (omega=180) = [protein]-peptidylproline (omega=0)</text>
        <dbReference type="Rhea" id="RHEA:16237"/>
        <dbReference type="Rhea" id="RHEA-COMP:10747"/>
        <dbReference type="Rhea" id="RHEA-COMP:10748"/>
        <dbReference type="ChEBI" id="CHEBI:83833"/>
        <dbReference type="ChEBI" id="CHEBI:83834"/>
        <dbReference type="EC" id="5.2.1.8"/>
    </reaction>
</comment>
<evidence type="ECO:0000256" key="5">
    <source>
        <dbReference type="ARBA" id="ARBA00023235"/>
    </source>
</evidence>
<feature type="domain" description="PpiC" evidence="6">
    <location>
        <begin position="176"/>
        <end position="292"/>
    </location>
</feature>
<proteinExistence type="predicted"/>
<gene>
    <name evidence="7" type="ORF">OSSY52_11470</name>
</gene>
<dbReference type="SUPFAM" id="SSF109998">
    <property type="entry name" value="Triger factor/SurA peptide-binding domain-like"/>
    <property type="match status" value="1"/>
</dbReference>
<evidence type="ECO:0000256" key="1">
    <source>
        <dbReference type="ARBA" id="ARBA00000971"/>
    </source>
</evidence>
<evidence type="ECO:0000256" key="2">
    <source>
        <dbReference type="ARBA" id="ARBA00013194"/>
    </source>
</evidence>
<keyword evidence="3" id="KW-0732">Signal</keyword>
<dbReference type="Proteomes" id="UP000516361">
    <property type="component" value="Chromosome"/>
</dbReference>
<sequence length="331" mass="38875">MKKVFLSLMVIITIVSFSTVKYMDFKDNTVVKVNNDKVNSELLNATSKSILILQDLKSKYGEFYNTLTGTATGIKFLNTYNKEQAMKLVNQYLFIQFVESKGINLNRDDLKKIYVQKVNDIFSKSNISPKDINLYLLSKGYSSKEVYVEDNYLKALYKKAINELYLKKYDEIPLKEDEIKSYYNKNSKAYVSKPKADLKVIKINNTDEASLTYKKIIDGYYTFDEVYNMFKDKNEAEKITVNLNDNDKVLAQVIKNASGYIFEPMKYGDHYEIIKIEKKYPSKNLSYEEAKNYVERDLKDPIVKKYFSEELQKEFDKFKKNSEIIFNEKMF</sequence>
<dbReference type="Pfam" id="PF13145">
    <property type="entry name" value="Rotamase_2"/>
    <property type="match status" value="1"/>
</dbReference>
<dbReference type="RefSeq" id="WP_190616058.1">
    <property type="nucleotide sequence ID" value="NZ_AP018712.1"/>
</dbReference>
<dbReference type="PANTHER" id="PTHR47245">
    <property type="entry name" value="PEPTIDYLPROLYL ISOMERASE"/>
    <property type="match status" value="1"/>
</dbReference>
<reference evidence="7 8" key="1">
    <citation type="submission" date="2018-06" db="EMBL/GenBank/DDBJ databases">
        <title>Genome sequencing of Oceanotoga sp. sy52.</title>
        <authorList>
            <person name="Mori K."/>
        </authorList>
    </citation>
    <scope>NUCLEOTIDE SEQUENCE [LARGE SCALE GENOMIC DNA]</scope>
    <source>
        <strain evidence="8">sy52</strain>
    </source>
</reference>
<name>A0A7G1G6M5_9BACT</name>
<evidence type="ECO:0000313" key="8">
    <source>
        <dbReference type="Proteomes" id="UP000516361"/>
    </source>
</evidence>